<dbReference type="NCBIfam" id="NF047509">
    <property type="entry name" value="Rv3131_FMN_oxido"/>
    <property type="match status" value="1"/>
</dbReference>
<accession>A0A7Y8GT89</accession>
<organism evidence="1 2">
    <name type="scientific">Hydrogenophaga aromaticivorans</name>
    <dbReference type="NCBI Taxonomy" id="2610898"/>
    <lineage>
        <taxon>Bacteria</taxon>
        <taxon>Pseudomonadati</taxon>
        <taxon>Pseudomonadota</taxon>
        <taxon>Betaproteobacteria</taxon>
        <taxon>Burkholderiales</taxon>
        <taxon>Comamonadaceae</taxon>
        <taxon>Hydrogenophaga</taxon>
    </lineage>
</organism>
<dbReference type="PROSITE" id="PS51257">
    <property type="entry name" value="PROKAR_LIPOPROTEIN"/>
    <property type="match status" value="1"/>
</dbReference>
<comment type="caution">
    <text evidence="1">The sequence shown here is derived from an EMBL/GenBank/DDBJ whole genome shotgun (WGS) entry which is preliminary data.</text>
</comment>
<gene>
    <name evidence="1" type="ORF">F3K02_01495</name>
</gene>
<dbReference type="RefSeq" id="WP_177132538.1">
    <property type="nucleotide sequence ID" value="NZ_VYGV01000001.1"/>
</dbReference>
<dbReference type="SUPFAM" id="SSF55469">
    <property type="entry name" value="FMN-dependent nitroreductase-like"/>
    <property type="match status" value="1"/>
</dbReference>
<dbReference type="AlphaFoldDB" id="A0A7Y8GT89"/>
<dbReference type="Gene3D" id="3.40.109.10">
    <property type="entry name" value="NADH Oxidase"/>
    <property type="match status" value="1"/>
</dbReference>
<evidence type="ECO:0000313" key="1">
    <source>
        <dbReference type="EMBL" id="NWF43928.1"/>
    </source>
</evidence>
<keyword evidence="2" id="KW-1185">Reference proteome</keyword>
<dbReference type="Proteomes" id="UP000545507">
    <property type="component" value="Unassembled WGS sequence"/>
</dbReference>
<protein>
    <submittedName>
        <fullName evidence="1">Twin-arginine translocation pathway signal protein</fullName>
    </submittedName>
</protein>
<sequence length="387" mass="42302">MQRRQFVRIAGGGVVLAATAGVAGCSAELPSEALQAWTPPQETGDVRRWLLAHAVLAPHSHNLQSWLVDLGVADQITLFLDRTRLLPETDPYARQMMMSQGTFLELLDLAARQRGLRAEVELFPESVFDARSVDGRPTARLRLVPDAAVRPDPLFAQIFHRHTNREAYGQRAPEAAAVQAVASSVAPHGVRVGFIDGAQPELLQRHRAIAMEAWRIEMSTPRTLLESYQVLRIGPREITQHRDGIAINDPLLRAITALGLFDRSQPSAPDSMAVSGQIDDFNAKLASTPAFFWMVTEGNDRRTQINAGRAYVRAQLAATAQGLSMHPLQQALEEYPEQAGPYAAIHGLLAAPPASHTVQMWARLGYAPPVGPAPRRGVEAHILPPKA</sequence>
<reference evidence="1 2" key="1">
    <citation type="submission" date="2019-09" db="EMBL/GenBank/DDBJ databases">
        <title>Hydrogenophaga aromatica sp. nov., isolated from a para-xylene-degrading enrichment culture.</title>
        <authorList>
            <person name="Tancsics A."/>
            <person name="Banerjee S."/>
        </authorList>
    </citation>
    <scope>NUCLEOTIDE SEQUENCE [LARGE SCALE GENOMIC DNA]</scope>
    <source>
        <strain evidence="1 2">D2P1</strain>
    </source>
</reference>
<dbReference type="GO" id="GO:0016491">
    <property type="term" value="F:oxidoreductase activity"/>
    <property type="evidence" value="ECO:0007669"/>
    <property type="project" value="InterPro"/>
</dbReference>
<proteinExistence type="predicted"/>
<dbReference type="InterPro" id="IPR000415">
    <property type="entry name" value="Nitroreductase-like"/>
</dbReference>
<evidence type="ECO:0000313" key="2">
    <source>
        <dbReference type="Proteomes" id="UP000545507"/>
    </source>
</evidence>
<dbReference type="EMBL" id="VYGV01000001">
    <property type="protein sequence ID" value="NWF43928.1"/>
    <property type="molecule type" value="Genomic_DNA"/>
</dbReference>
<name>A0A7Y8GT89_9BURK</name>